<dbReference type="Pfam" id="PF03992">
    <property type="entry name" value="ABM"/>
    <property type="match status" value="1"/>
</dbReference>
<dbReference type="Proteomes" id="UP000603227">
    <property type="component" value="Unassembled WGS sequence"/>
</dbReference>
<protein>
    <recommendedName>
        <fullName evidence="2">ABM domain-containing protein</fullName>
    </recommendedName>
</protein>
<dbReference type="SUPFAM" id="SSF54909">
    <property type="entry name" value="Dimeric alpha+beta barrel"/>
    <property type="match status" value="1"/>
</dbReference>
<name>A0A919L6J6_9ACTN</name>
<dbReference type="Gene3D" id="3.30.70.100">
    <property type="match status" value="1"/>
</dbReference>
<dbReference type="PANTHER" id="PTHR40057:SF1">
    <property type="entry name" value="SLR1162 PROTEIN"/>
    <property type="match status" value="1"/>
</dbReference>
<evidence type="ECO:0000259" key="2">
    <source>
        <dbReference type="Pfam" id="PF03992"/>
    </source>
</evidence>
<feature type="transmembrane region" description="Helical" evidence="1">
    <location>
        <begin position="179"/>
        <end position="198"/>
    </location>
</feature>
<dbReference type="PANTHER" id="PTHR40057">
    <property type="entry name" value="SLR1162 PROTEIN"/>
    <property type="match status" value="1"/>
</dbReference>
<dbReference type="RefSeq" id="WP_229913704.1">
    <property type="nucleotide sequence ID" value="NZ_BNAT01000005.1"/>
</dbReference>
<evidence type="ECO:0000313" key="4">
    <source>
        <dbReference type="Proteomes" id="UP000603227"/>
    </source>
</evidence>
<proteinExistence type="predicted"/>
<organism evidence="3 4">
    <name type="scientific">Streptomyces capitiformicae</name>
    <dbReference type="NCBI Taxonomy" id="2014920"/>
    <lineage>
        <taxon>Bacteria</taxon>
        <taxon>Bacillati</taxon>
        <taxon>Actinomycetota</taxon>
        <taxon>Actinomycetes</taxon>
        <taxon>Kitasatosporales</taxon>
        <taxon>Streptomycetaceae</taxon>
        <taxon>Streptomyces</taxon>
    </lineage>
</organism>
<dbReference type="InterPro" id="IPR038762">
    <property type="entry name" value="ABM_predict"/>
</dbReference>
<evidence type="ECO:0000256" key="1">
    <source>
        <dbReference type="SAM" id="Phobius"/>
    </source>
</evidence>
<dbReference type="InterPro" id="IPR007138">
    <property type="entry name" value="ABM_dom"/>
</dbReference>
<sequence>MKALSKVRYGQLKKFVEDLNGVAVLRVFDGVSRNPVTVTVAYHVVPGREADFHSWGWAALRTTAQQPGFLGGGVLVDGEAEWHVVYRFDSEESARTWENSLACAQWAARAEGLARETARRSVVGSKAWFDAQTAREPAPAAPRPPPKWKLWLVNMSAVFPPVLLFNLAVLPYLNDLNPLFRTLLLCLSVTAIVTWILMPRLQRFLKKWLYPPLQALRGRHKRRTA</sequence>
<reference evidence="3" key="1">
    <citation type="journal article" date="2014" name="Int. J. Syst. Evol. Microbiol.">
        <title>Complete genome sequence of Corynebacterium casei LMG S-19264T (=DSM 44701T), isolated from a smear-ripened cheese.</title>
        <authorList>
            <consortium name="US DOE Joint Genome Institute (JGI-PGF)"/>
            <person name="Walter F."/>
            <person name="Albersmeier A."/>
            <person name="Kalinowski J."/>
            <person name="Ruckert C."/>
        </authorList>
    </citation>
    <scope>NUCLEOTIDE SEQUENCE</scope>
    <source>
        <strain evidence="3">CGMCC 4.7403</strain>
    </source>
</reference>
<reference evidence="3" key="2">
    <citation type="submission" date="2020-09" db="EMBL/GenBank/DDBJ databases">
        <authorList>
            <person name="Sun Q."/>
            <person name="Zhou Y."/>
        </authorList>
    </citation>
    <scope>NUCLEOTIDE SEQUENCE</scope>
    <source>
        <strain evidence="3">CGMCC 4.7403</strain>
    </source>
</reference>
<keyword evidence="1" id="KW-1133">Transmembrane helix</keyword>
<feature type="transmembrane region" description="Helical" evidence="1">
    <location>
        <begin position="151"/>
        <end position="173"/>
    </location>
</feature>
<keyword evidence="1" id="KW-0812">Transmembrane</keyword>
<accession>A0A919L6J6</accession>
<feature type="domain" description="ABM" evidence="2">
    <location>
        <begin position="35"/>
        <end position="108"/>
    </location>
</feature>
<comment type="caution">
    <text evidence="3">The sequence shown here is derived from an EMBL/GenBank/DDBJ whole genome shotgun (WGS) entry which is preliminary data.</text>
</comment>
<dbReference type="InterPro" id="IPR011008">
    <property type="entry name" value="Dimeric_a/b-barrel"/>
</dbReference>
<dbReference type="AlphaFoldDB" id="A0A919L6J6"/>
<dbReference type="EMBL" id="BNAT01000005">
    <property type="protein sequence ID" value="GHH85783.1"/>
    <property type="molecule type" value="Genomic_DNA"/>
</dbReference>
<evidence type="ECO:0000313" key="3">
    <source>
        <dbReference type="EMBL" id="GHH85783.1"/>
    </source>
</evidence>
<keyword evidence="4" id="KW-1185">Reference proteome</keyword>
<keyword evidence="1" id="KW-0472">Membrane</keyword>
<gene>
    <name evidence="3" type="ORF">GCM10017771_20140</name>
</gene>